<dbReference type="WBParaSite" id="JU765_v2.g6447.t1">
    <property type="protein sequence ID" value="JU765_v2.g6447.t1"/>
    <property type="gene ID" value="JU765_v2.g6447"/>
</dbReference>
<dbReference type="Proteomes" id="UP000887576">
    <property type="component" value="Unplaced"/>
</dbReference>
<protein>
    <submittedName>
        <fullName evidence="2">VWFA domain-containing protein</fullName>
    </submittedName>
</protein>
<evidence type="ECO:0000313" key="2">
    <source>
        <dbReference type="WBParaSite" id="JU765_v2.g6447.t1"/>
    </source>
</evidence>
<evidence type="ECO:0000313" key="1">
    <source>
        <dbReference type="Proteomes" id="UP000887576"/>
    </source>
</evidence>
<sequence length="125" mass="13740">MRSFTVIWITSLFLLIFIDSVKTDQNCSGSLPAPVINNCNVDLTVAVDMSIAMQTTENIGAIVDNLRANFFTVYDIQSAHTSLIAFGTGEVDSSDYFDNYGKLCDYLQSSEEQAVEMGMITTDLS</sequence>
<name>A0AC34RG74_9BILA</name>
<accession>A0AC34RG74</accession>
<reference evidence="2" key="1">
    <citation type="submission" date="2022-11" db="UniProtKB">
        <authorList>
            <consortium name="WormBaseParasite"/>
        </authorList>
    </citation>
    <scope>IDENTIFICATION</scope>
</reference>
<organism evidence="1 2">
    <name type="scientific">Panagrolaimus sp. JU765</name>
    <dbReference type="NCBI Taxonomy" id="591449"/>
    <lineage>
        <taxon>Eukaryota</taxon>
        <taxon>Metazoa</taxon>
        <taxon>Ecdysozoa</taxon>
        <taxon>Nematoda</taxon>
        <taxon>Chromadorea</taxon>
        <taxon>Rhabditida</taxon>
        <taxon>Tylenchina</taxon>
        <taxon>Panagrolaimomorpha</taxon>
        <taxon>Panagrolaimoidea</taxon>
        <taxon>Panagrolaimidae</taxon>
        <taxon>Panagrolaimus</taxon>
    </lineage>
</organism>
<proteinExistence type="predicted"/>